<dbReference type="EMBL" id="JADIKI010000018">
    <property type="protein sequence ID" value="MFK2852999.1"/>
    <property type="molecule type" value="Genomic_DNA"/>
</dbReference>
<protein>
    <submittedName>
        <fullName evidence="1">Uncharacterized protein</fullName>
    </submittedName>
</protein>
<accession>A0ABW8IF82</accession>
<organism evidence="1 2">
    <name type="scientific">Dyella humi</name>
    <dbReference type="NCBI Taxonomy" id="1770547"/>
    <lineage>
        <taxon>Bacteria</taxon>
        <taxon>Pseudomonadati</taxon>
        <taxon>Pseudomonadota</taxon>
        <taxon>Gammaproteobacteria</taxon>
        <taxon>Lysobacterales</taxon>
        <taxon>Rhodanobacteraceae</taxon>
        <taxon>Dyella</taxon>
    </lineage>
</organism>
<gene>
    <name evidence="1" type="ORF">ISP18_00135</name>
</gene>
<keyword evidence="2" id="KW-1185">Reference proteome</keyword>
<comment type="caution">
    <text evidence="1">The sequence shown here is derived from an EMBL/GenBank/DDBJ whole genome shotgun (WGS) entry which is preliminary data.</text>
</comment>
<dbReference type="Proteomes" id="UP001620409">
    <property type="component" value="Unassembled WGS sequence"/>
</dbReference>
<sequence>MSTSSHRVIATRRLAYAFKDDPTRRAFTVRLHEPFFVEPGSVDFNVSGWTSGCLVSFDGLDEKEWTTYGADEVQAVELAVKYMEDCLRRLSKKYDLYFDDGEPYFED</sequence>
<evidence type="ECO:0000313" key="1">
    <source>
        <dbReference type="EMBL" id="MFK2852999.1"/>
    </source>
</evidence>
<evidence type="ECO:0000313" key="2">
    <source>
        <dbReference type="Proteomes" id="UP001620409"/>
    </source>
</evidence>
<name>A0ABW8IF82_9GAMM</name>
<proteinExistence type="predicted"/>
<dbReference type="RefSeq" id="WP_380011975.1">
    <property type="nucleotide sequence ID" value="NZ_JADIKI010000018.1"/>
</dbReference>
<reference evidence="1 2" key="1">
    <citation type="submission" date="2020-10" db="EMBL/GenBank/DDBJ databases">
        <title>Phylogeny of dyella-like bacteria.</title>
        <authorList>
            <person name="Fu J."/>
        </authorList>
    </citation>
    <scope>NUCLEOTIDE SEQUENCE [LARGE SCALE GENOMIC DNA]</scope>
    <source>
        <strain evidence="1 2">DHG40</strain>
    </source>
</reference>